<reference evidence="1" key="1">
    <citation type="journal article" date="2016" name="Ticks Tick Borne Dis.">
        <title>De novo assembly and annotation of the salivary gland transcriptome of Rhipicephalus appendiculatus male and female ticks during blood feeding.</title>
        <authorList>
            <person name="de Castro M.H."/>
            <person name="de Klerk D."/>
            <person name="Pienaar R."/>
            <person name="Latif A.A."/>
            <person name="Rees D.J."/>
            <person name="Mans B.J."/>
        </authorList>
    </citation>
    <scope>NUCLEOTIDE SEQUENCE</scope>
    <source>
        <tissue evidence="1">Salivary glands</tissue>
    </source>
</reference>
<feature type="non-terminal residue" evidence="1">
    <location>
        <position position="1"/>
    </location>
</feature>
<evidence type="ECO:0000313" key="1">
    <source>
        <dbReference type="EMBL" id="JAP87980.1"/>
    </source>
</evidence>
<organism evidence="1">
    <name type="scientific">Rhipicephalus appendiculatus</name>
    <name type="common">Brown ear tick</name>
    <dbReference type="NCBI Taxonomy" id="34631"/>
    <lineage>
        <taxon>Eukaryota</taxon>
        <taxon>Metazoa</taxon>
        <taxon>Ecdysozoa</taxon>
        <taxon>Arthropoda</taxon>
        <taxon>Chelicerata</taxon>
        <taxon>Arachnida</taxon>
        <taxon>Acari</taxon>
        <taxon>Parasitiformes</taxon>
        <taxon>Ixodida</taxon>
        <taxon>Ixodoidea</taxon>
        <taxon>Ixodidae</taxon>
        <taxon>Rhipicephalinae</taxon>
        <taxon>Rhipicephalus</taxon>
        <taxon>Rhipicephalus</taxon>
    </lineage>
</organism>
<dbReference type="AlphaFoldDB" id="A0A131ZAY7"/>
<dbReference type="EMBL" id="GEDV01000577">
    <property type="protein sequence ID" value="JAP87980.1"/>
    <property type="molecule type" value="Transcribed_RNA"/>
</dbReference>
<sequence>SHTCGYWREFVQFRSSSLESIVRLKGFRKEYMAAVHASMLFITLLLSLCKESFEAGGWTEDRDPDRPQNNAIAQYAYVHKRPRTGNGQRLRFLVTQARRKVVQGLGIMFNVGFIVFHGDEMLEKCITTAVMPPPRRPQSRTYVTKFWCRPVA</sequence>
<accession>A0A131ZAY7</accession>
<proteinExistence type="predicted"/>
<name>A0A131ZAY7_RHIAP</name>
<protein>
    <submittedName>
        <fullName evidence="1">Cystatin</fullName>
    </submittedName>
</protein>